<dbReference type="PANTHER" id="PTHR45711:SF6">
    <property type="entry name" value="CHLORIDE CHANNEL PROTEIN"/>
    <property type="match status" value="1"/>
</dbReference>
<keyword evidence="11" id="KW-1185">Reference proteome</keyword>
<dbReference type="GO" id="GO:0005886">
    <property type="term" value="C:plasma membrane"/>
    <property type="evidence" value="ECO:0007669"/>
    <property type="project" value="TreeGrafter"/>
</dbReference>
<evidence type="ECO:0000256" key="1">
    <source>
        <dbReference type="ARBA" id="ARBA00004141"/>
    </source>
</evidence>
<gene>
    <name evidence="10" type="ORF">FA13DRAFT_1620524</name>
</gene>
<sequence>MPQTTNFELPLPPGSPLPPETRRERIYRLGSSTNVSTFAQQQQQLPLDTASAYTQPDSNLPSPTDALTASVLTEHTSLNGGDLARSYGTLPPRRPTHKDSQQSFGEQRHSYNLPTNILRRSNSITIAQQQRGYSPSRLRNISSPFSRLSTRPISAYDPPLKSQEDSEGGDAKINGIRVWYSSFTSIDWLHDAIKDSLRFSRLRKRKSVRAKVRLYIDKSLGWIIVTIVGFLTAVVAFLVVRSEQLLFDWKEGYCVDGWGKSKRFCCPAEQTAGRMASPFLTRAEEELCSAWRPWSGALSSKHGLEGEIVEYASYTSIALLWALISCLLTLYLTNSTTFVTRKESGVVSAGPESKDKDPSNTVQPPQRKVMYYAAGSGIPEIKTILSGFVIHGYLGVRTLFTKSVGLALSVASGLSLGKEGPFVHIASCVGNIVSRIASKYELNEAKRREILSAACAAGVAVAFGAPIGGTLFSLEEVSYFFPPKVMWRSFFCAMIAAITLKMLDPFGTGKLVLFQVTYDKDWHAYELVPFLLLGVFGGAYGAYFSKLNYRWSKHVRGPTFLGRHPVVEVLLITTLTSVLCFLNPYTRMGGTELVYNLFRECRLGSHNSLCVANPGSWEHAAPIINAILTAMVVKGALTVVTFGIKVPAGIFIPTLGVGACAGRILGIMMEWLQVSNPNARVFASCGGDLDCIVPGLYAMVGAAAALSGVTRTTVSLAVIMFELTDTLTYAVPIMLSVLVAKTVADALEPKGIYDLVIELQGLPYLDYKHEYTWGNLQLSDVVVKEGITIRADEDNTVQSLSEKLLALVASGAHDSGFPILRKDGNDALGTRLVGYIGVGELEHGLSMVADTPDGLIKFQPSDVHDGASSVSSFAEPSQVYPSSEDPFDFSVYMDEAPLTLLDQSPMEMLHRFFVKLGARYVVVTDSDGLYEGIIEKKHWLAFLTDMEKKE</sequence>
<keyword evidence="5" id="KW-0406">Ion transport</keyword>
<dbReference type="InterPro" id="IPR046342">
    <property type="entry name" value="CBS_dom_sf"/>
</dbReference>
<dbReference type="GO" id="GO:0005794">
    <property type="term" value="C:Golgi apparatus"/>
    <property type="evidence" value="ECO:0007669"/>
    <property type="project" value="TreeGrafter"/>
</dbReference>
<dbReference type="SUPFAM" id="SSF54631">
    <property type="entry name" value="CBS-domain pair"/>
    <property type="match status" value="1"/>
</dbReference>
<dbReference type="Pfam" id="PF00654">
    <property type="entry name" value="Voltage_CLC"/>
    <property type="match status" value="1"/>
</dbReference>
<keyword evidence="2" id="KW-0813">Transport</keyword>
<dbReference type="Gene3D" id="1.10.3080.10">
    <property type="entry name" value="Clc chloride channel"/>
    <property type="match status" value="1"/>
</dbReference>
<dbReference type="OrthoDB" id="431497at2759"/>
<feature type="region of interest" description="Disordered" evidence="8">
    <location>
        <begin position="1"/>
        <end position="22"/>
    </location>
</feature>
<dbReference type="AlphaFoldDB" id="A0A4Y7TVK1"/>
<reference evidence="10 11" key="1">
    <citation type="journal article" date="2019" name="Nat. Ecol. Evol.">
        <title>Megaphylogeny resolves global patterns of mushroom evolution.</title>
        <authorList>
            <person name="Varga T."/>
            <person name="Krizsan K."/>
            <person name="Foldi C."/>
            <person name="Dima B."/>
            <person name="Sanchez-Garcia M."/>
            <person name="Sanchez-Ramirez S."/>
            <person name="Szollosi G.J."/>
            <person name="Szarkandi J.G."/>
            <person name="Papp V."/>
            <person name="Albert L."/>
            <person name="Andreopoulos W."/>
            <person name="Angelini C."/>
            <person name="Antonin V."/>
            <person name="Barry K.W."/>
            <person name="Bougher N.L."/>
            <person name="Buchanan P."/>
            <person name="Buyck B."/>
            <person name="Bense V."/>
            <person name="Catcheside P."/>
            <person name="Chovatia M."/>
            <person name="Cooper J."/>
            <person name="Damon W."/>
            <person name="Desjardin D."/>
            <person name="Finy P."/>
            <person name="Geml J."/>
            <person name="Haridas S."/>
            <person name="Hughes K."/>
            <person name="Justo A."/>
            <person name="Karasinski D."/>
            <person name="Kautmanova I."/>
            <person name="Kiss B."/>
            <person name="Kocsube S."/>
            <person name="Kotiranta H."/>
            <person name="LaButti K.M."/>
            <person name="Lechner B.E."/>
            <person name="Liimatainen K."/>
            <person name="Lipzen A."/>
            <person name="Lukacs Z."/>
            <person name="Mihaltcheva S."/>
            <person name="Morgado L.N."/>
            <person name="Niskanen T."/>
            <person name="Noordeloos M.E."/>
            <person name="Ohm R.A."/>
            <person name="Ortiz-Santana B."/>
            <person name="Ovrebo C."/>
            <person name="Racz N."/>
            <person name="Riley R."/>
            <person name="Savchenko A."/>
            <person name="Shiryaev A."/>
            <person name="Soop K."/>
            <person name="Spirin V."/>
            <person name="Szebenyi C."/>
            <person name="Tomsovsky M."/>
            <person name="Tulloss R.E."/>
            <person name="Uehling J."/>
            <person name="Grigoriev I.V."/>
            <person name="Vagvolgyi C."/>
            <person name="Papp T."/>
            <person name="Martin F.M."/>
            <person name="Miettinen O."/>
            <person name="Hibbett D.S."/>
            <person name="Nagy L.G."/>
        </authorList>
    </citation>
    <scope>NUCLEOTIDE SEQUENCE [LARGE SCALE GENOMIC DNA]</scope>
    <source>
        <strain evidence="10 11">FP101781</strain>
    </source>
</reference>
<feature type="transmembrane region" description="Helical" evidence="9">
    <location>
        <begin position="524"/>
        <end position="544"/>
    </location>
</feature>
<comment type="subcellular location">
    <subcellularLocation>
        <location evidence="1">Membrane</location>
        <topology evidence="1">Multi-pass membrane protein</topology>
    </subcellularLocation>
</comment>
<feature type="transmembrane region" description="Helical" evidence="9">
    <location>
        <begin position="219"/>
        <end position="240"/>
    </location>
</feature>
<dbReference type="EMBL" id="QPFP01000003">
    <property type="protein sequence ID" value="TEB38205.1"/>
    <property type="molecule type" value="Genomic_DNA"/>
</dbReference>
<dbReference type="CDD" id="cd03684">
    <property type="entry name" value="ClC_3_like"/>
    <property type="match status" value="1"/>
</dbReference>
<feature type="region of interest" description="Disordered" evidence="8">
    <location>
        <begin position="88"/>
        <end position="107"/>
    </location>
</feature>
<keyword evidence="4 9" id="KW-1133">Transmembrane helix</keyword>
<feature type="transmembrane region" description="Helical" evidence="9">
    <location>
        <begin position="564"/>
        <end position="582"/>
    </location>
</feature>
<evidence type="ECO:0000313" key="11">
    <source>
        <dbReference type="Proteomes" id="UP000298030"/>
    </source>
</evidence>
<dbReference type="GO" id="GO:0005247">
    <property type="term" value="F:voltage-gated chloride channel activity"/>
    <property type="evidence" value="ECO:0007669"/>
    <property type="project" value="TreeGrafter"/>
</dbReference>
<dbReference type="STRING" id="71717.A0A4Y7TVK1"/>
<feature type="compositionally biased region" description="Pro residues" evidence="8">
    <location>
        <begin position="10"/>
        <end position="19"/>
    </location>
</feature>
<dbReference type="InterPro" id="IPR001807">
    <property type="entry name" value="ClC"/>
</dbReference>
<keyword evidence="3 9" id="KW-0812">Transmembrane</keyword>
<dbReference type="SUPFAM" id="SSF81340">
    <property type="entry name" value="Clc chloride channel"/>
    <property type="match status" value="1"/>
</dbReference>
<evidence type="ECO:0000256" key="3">
    <source>
        <dbReference type="ARBA" id="ARBA00022692"/>
    </source>
</evidence>
<feature type="transmembrane region" description="Helical" evidence="9">
    <location>
        <begin position="450"/>
        <end position="473"/>
    </location>
</feature>
<evidence type="ECO:0000313" key="10">
    <source>
        <dbReference type="EMBL" id="TEB38205.1"/>
    </source>
</evidence>
<feature type="transmembrane region" description="Helical" evidence="9">
    <location>
        <begin position="311"/>
        <end position="332"/>
    </location>
</feature>
<evidence type="ECO:0000256" key="2">
    <source>
        <dbReference type="ARBA" id="ARBA00022448"/>
    </source>
</evidence>
<evidence type="ECO:0000256" key="7">
    <source>
        <dbReference type="ARBA" id="ARBA00023214"/>
    </source>
</evidence>
<feature type="transmembrane region" description="Helical" evidence="9">
    <location>
        <begin position="485"/>
        <end position="503"/>
    </location>
</feature>
<dbReference type="FunFam" id="1.10.3080.10:FF:000013">
    <property type="entry name" value="Voltage-gated chloride channel (ClcA)"/>
    <property type="match status" value="1"/>
</dbReference>
<dbReference type="PANTHER" id="PTHR45711">
    <property type="entry name" value="CHLORIDE CHANNEL PROTEIN"/>
    <property type="match status" value="1"/>
</dbReference>
<organism evidence="10 11">
    <name type="scientific">Coprinellus micaceus</name>
    <name type="common">Glistening ink-cap mushroom</name>
    <name type="synonym">Coprinus micaceus</name>
    <dbReference type="NCBI Taxonomy" id="71717"/>
    <lineage>
        <taxon>Eukaryota</taxon>
        <taxon>Fungi</taxon>
        <taxon>Dikarya</taxon>
        <taxon>Basidiomycota</taxon>
        <taxon>Agaricomycotina</taxon>
        <taxon>Agaricomycetes</taxon>
        <taxon>Agaricomycetidae</taxon>
        <taxon>Agaricales</taxon>
        <taxon>Agaricineae</taxon>
        <taxon>Psathyrellaceae</taxon>
        <taxon>Coprinellus</taxon>
    </lineage>
</organism>
<keyword evidence="7" id="KW-0868">Chloride</keyword>
<comment type="caution">
    <text evidence="10">The sequence shown here is derived from an EMBL/GenBank/DDBJ whole genome shotgun (WGS) entry which is preliminary data.</text>
</comment>
<name>A0A4Y7TVK1_COPMI</name>
<evidence type="ECO:0000256" key="8">
    <source>
        <dbReference type="SAM" id="MobiDB-lite"/>
    </source>
</evidence>
<dbReference type="PRINTS" id="PR00762">
    <property type="entry name" value="CLCHANNEL"/>
</dbReference>
<dbReference type="Proteomes" id="UP000298030">
    <property type="component" value="Unassembled WGS sequence"/>
</dbReference>
<keyword evidence="6 9" id="KW-0472">Membrane</keyword>
<evidence type="ECO:0000256" key="4">
    <source>
        <dbReference type="ARBA" id="ARBA00022989"/>
    </source>
</evidence>
<evidence type="ECO:0000256" key="6">
    <source>
        <dbReference type="ARBA" id="ARBA00023136"/>
    </source>
</evidence>
<evidence type="ECO:0000256" key="5">
    <source>
        <dbReference type="ARBA" id="ARBA00023065"/>
    </source>
</evidence>
<protein>
    <submittedName>
        <fullName evidence="10">Voltage-gated chloride channel</fullName>
    </submittedName>
</protein>
<proteinExistence type="predicted"/>
<evidence type="ECO:0000256" key="9">
    <source>
        <dbReference type="SAM" id="Phobius"/>
    </source>
</evidence>
<accession>A0A4Y7TVK1</accession>
<dbReference type="InterPro" id="IPR014743">
    <property type="entry name" value="Cl-channel_core"/>
</dbReference>
<dbReference type="GO" id="GO:0005769">
    <property type="term" value="C:early endosome"/>
    <property type="evidence" value="ECO:0007669"/>
    <property type="project" value="TreeGrafter"/>
</dbReference>